<gene>
    <name evidence="1" type="ORF">MRB53_005455</name>
</gene>
<dbReference type="EMBL" id="CM056810">
    <property type="protein sequence ID" value="KAJ8643707.1"/>
    <property type="molecule type" value="Genomic_DNA"/>
</dbReference>
<organism evidence="1 2">
    <name type="scientific">Persea americana</name>
    <name type="common">Avocado</name>
    <dbReference type="NCBI Taxonomy" id="3435"/>
    <lineage>
        <taxon>Eukaryota</taxon>
        <taxon>Viridiplantae</taxon>
        <taxon>Streptophyta</taxon>
        <taxon>Embryophyta</taxon>
        <taxon>Tracheophyta</taxon>
        <taxon>Spermatophyta</taxon>
        <taxon>Magnoliopsida</taxon>
        <taxon>Magnoliidae</taxon>
        <taxon>Laurales</taxon>
        <taxon>Lauraceae</taxon>
        <taxon>Persea</taxon>
    </lineage>
</organism>
<name>A0ACC2MD31_PERAE</name>
<accession>A0ACC2MD31</accession>
<sequence>MGLVPCQPDLFVIPSGDCFSVEFIRDFFSSPSPTQARGGGRLQRQLAPAAIGRFQSYSSGPCDHKNPSLFRCNNLDFLVSAFPTVVFFDNAEALPTRGDNDGEESLWRLAAWHDSSAKPMAIPFSGSGDNGHNSSTPLIEIVTEPSYLSET</sequence>
<evidence type="ECO:0000313" key="2">
    <source>
        <dbReference type="Proteomes" id="UP001234297"/>
    </source>
</evidence>
<reference evidence="1 2" key="1">
    <citation type="journal article" date="2022" name="Hortic Res">
        <title>A haplotype resolved chromosomal level avocado genome allows analysis of novel avocado genes.</title>
        <authorList>
            <person name="Nath O."/>
            <person name="Fletcher S.J."/>
            <person name="Hayward A."/>
            <person name="Shaw L.M."/>
            <person name="Masouleh A.K."/>
            <person name="Furtado A."/>
            <person name="Henry R.J."/>
            <person name="Mitter N."/>
        </authorList>
    </citation>
    <scope>NUCLEOTIDE SEQUENCE [LARGE SCALE GENOMIC DNA]</scope>
    <source>
        <strain evidence="2">cv. Hass</strain>
    </source>
</reference>
<keyword evidence="2" id="KW-1185">Reference proteome</keyword>
<comment type="caution">
    <text evidence="1">The sequence shown here is derived from an EMBL/GenBank/DDBJ whole genome shotgun (WGS) entry which is preliminary data.</text>
</comment>
<protein>
    <submittedName>
        <fullName evidence="1">Uncharacterized protein</fullName>
    </submittedName>
</protein>
<dbReference type="Proteomes" id="UP001234297">
    <property type="component" value="Chromosome 2"/>
</dbReference>
<evidence type="ECO:0000313" key="1">
    <source>
        <dbReference type="EMBL" id="KAJ8643707.1"/>
    </source>
</evidence>
<proteinExistence type="predicted"/>